<evidence type="ECO:0000313" key="2">
    <source>
        <dbReference type="EMBL" id="CAB3560258.1"/>
    </source>
</evidence>
<protein>
    <submittedName>
        <fullName evidence="2">Tetratricopeptide repeat protein</fullName>
    </submittedName>
</protein>
<proteinExistence type="predicted"/>
<dbReference type="SUPFAM" id="SSF52540">
    <property type="entry name" value="P-loop containing nucleoside triphosphate hydrolases"/>
    <property type="match status" value="1"/>
</dbReference>
<dbReference type="SUPFAM" id="SSF48452">
    <property type="entry name" value="TPR-like"/>
    <property type="match status" value="1"/>
</dbReference>
<dbReference type="AlphaFoldDB" id="A0A8D6T472"/>
<dbReference type="InterPro" id="IPR011990">
    <property type="entry name" value="TPR-like_helical_dom_sf"/>
</dbReference>
<dbReference type="GO" id="GO:0007165">
    <property type="term" value="P:signal transduction"/>
    <property type="evidence" value="ECO:0007669"/>
    <property type="project" value="InterPro"/>
</dbReference>
<dbReference type="Pfam" id="PF13676">
    <property type="entry name" value="TIR_2"/>
    <property type="match status" value="1"/>
</dbReference>
<organism evidence="2">
    <name type="scientific">Klebsiella pneumoniae</name>
    <dbReference type="NCBI Taxonomy" id="573"/>
    <lineage>
        <taxon>Bacteria</taxon>
        <taxon>Pseudomonadati</taxon>
        <taxon>Pseudomonadota</taxon>
        <taxon>Gammaproteobacteria</taxon>
        <taxon>Enterobacterales</taxon>
        <taxon>Enterobacteriaceae</taxon>
        <taxon>Klebsiella/Raoultella group</taxon>
        <taxon>Klebsiella</taxon>
        <taxon>Klebsiella pneumoniae complex</taxon>
    </lineage>
</organism>
<dbReference type="Gene3D" id="1.25.40.10">
    <property type="entry name" value="Tetratricopeptide repeat domain"/>
    <property type="match status" value="1"/>
</dbReference>
<dbReference type="InterPro" id="IPR000157">
    <property type="entry name" value="TIR_dom"/>
</dbReference>
<dbReference type="SMART" id="SM00255">
    <property type="entry name" value="TIR"/>
    <property type="match status" value="1"/>
</dbReference>
<dbReference type="PROSITE" id="PS50104">
    <property type="entry name" value="TIR"/>
    <property type="match status" value="1"/>
</dbReference>
<dbReference type="Gene3D" id="3.40.50.10140">
    <property type="entry name" value="Toll/interleukin-1 receptor homology (TIR) domain"/>
    <property type="match status" value="1"/>
</dbReference>
<gene>
    <name evidence="2" type="ORF">NGKP54_PROKKA_04522</name>
</gene>
<feature type="domain" description="TIR" evidence="1">
    <location>
        <begin position="1"/>
        <end position="139"/>
    </location>
</feature>
<dbReference type="InterPro" id="IPR035897">
    <property type="entry name" value="Toll_tir_struct_dom_sf"/>
</dbReference>
<dbReference type="RefSeq" id="WP_044784989.1">
    <property type="nucleotide sequence ID" value="NZ_AP021909.1"/>
</dbReference>
<evidence type="ECO:0000259" key="1">
    <source>
        <dbReference type="PROSITE" id="PS50104"/>
    </source>
</evidence>
<accession>A0A8D6T472</accession>
<sequence length="824" mass="95940">MIKAFLSHSSKDKEHYVRNVANWLGKENIIYDEFTFEEGERTLDQIMEGLGDSELFVLFISNSALESEWVKKEITESKKLLDEGKILKIFPIIIDNNINHEDQRIPDWLRKDYNLQPITRARTAASRIKNHLYKISWQKHPKLEKISSLFVGRNDKLEEFEERINDYTKKKPTVIFASGLIGVGRRSFLSKALIKCNIQKNQITPYAIYLDRNESIEDFILKLNDLGITDLKESALSLSEKTIEEKQKIISNILNEAYKAKETIFFLDDGCIINYKRELTPWFKMIIEEYNDINFPVLCIASRYRVNFANRPRDDRFYFIELPELNVKERRRLLSQLLEIENIDDLDPSNFSSVCDLLTGLPEQVRFAIELIKDKNIIPFENKLPILSDFNNDKASIQLQRYAHNETVLDFIRLIAQFEVITLDFIFSIVDKDKYLPVLEALIAESICELVGSDGEMIRLNDIVRDYIKRNRLKINDEHNKKLNLVVKEIVNNEDLTEANSSVYIFTIKEMLKSDEYIDPKHLIPSHYLRCMKDLYNAKGSLEKVISLADTILQKEKNMDNGVVQDIRYYLCLALAKKSDSRLLTEVQKIRGDEHKFLLGFYYRKCGRLSDALSQFESIINAPYVESRAKRELVQVYTQLEEYDKALSYAKKNYEENRSNQFHCQAYFNCLINSQHRVDSDNIVLKDIITTLINIDSEQSNEMAKIADAMYSAKIENDVVKSITIINDCIATYPESPYPLLAKCDVGLKFKSIQTLEEALSSLDKMKRRKVVSERTLTTYQAYLMALKGDENSANQIISNDIKKYPQEARERILKRIKEYAGKN</sequence>
<dbReference type="InterPro" id="IPR027417">
    <property type="entry name" value="P-loop_NTPase"/>
</dbReference>
<dbReference type="EMBL" id="LR793264">
    <property type="protein sequence ID" value="CAB3560258.1"/>
    <property type="molecule type" value="Genomic_DNA"/>
</dbReference>
<dbReference type="SUPFAM" id="SSF52200">
    <property type="entry name" value="Toll/Interleukin receptor TIR domain"/>
    <property type="match status" value="1"/>
</dbReference>
<reference evidence="2" key="1">
    <citation type="submission" date="2020-04" db="EMBL/GenBank/DDBJ databases">
        <authorList>
            <person name="Naeem R."/>
            <person name="Antony C."/>
            <person name="Guan Q."/>
        </authorList>
    </citation>
    <scope>NUCLEOTIDE SEQUENCE</scope>
    <source>
        <strain evidence="2">NGKP54</strain>
    </source>
</reference>
<name>A0A8D6T472_KLEPN</name>